<sequence>MTIDEVKIPKIRIPVADVTNLDIQSYGKGNNYPQMILQLLGASSNAKSCVGRYAKFIRGAGFKDSLFYKSIVNMKGQTCDTLLRLCSDDLAKFGGFALHINYNLLCEITSVEHIPFEDCRLGIEDDAGYIAEIAIHPDWICSKGRKKIKKPSKSTIAYTDVFNPNPDVVLSQIVEAGGIEAYKGQTLYVSKDGFMVYPSTIYDSAITDISTDEGLANVRYRNVRSNFLPMGMFVYPKGQKVMVEDKDGNWVEGTEYQNGFDAAKFKDFQGDSEACKILGVGREDGDDVPQFVEFPTKNFDKDFTVTKDAVAEEIHAAFNQEVFYRIRSGALGFSNDIINDAFNFYNAMTIDERVLMEQSFRSVFSHFAYPVNQTNDYSLIPLSYEVQSV</sequence>
<evidence type="ECO:0000313" key="2">
    <source>
        <dbReference type="Proteomes" id="UP000033035"/>
    </source>
</evidence>
<proteinExistence type="predicted"/>
<dbReference type="EMBL" id="AQHW01000015">
    <property type="protein sequence ID" value="KKB55332.1"/>
    <property type="molecule type" value="Genomic_DNA"/>
</dbReference>
<comment type="caution">
    <text evidence="1">The sequence shown here is derived from an EMBL/GenBank/DDBJ whole genome shotgun (WGS) entry which is preliminary data.</text>
</comment>
<evidence type="ECO:0008006" key="3">
    <source>
        <dbReference type="Google" id="ProtNLM"/>
    </source>
</evidence>
<keyword evidence="2" id="KW-1185">Reference proteome</keyword>
<gene>
    <name evidence="1" type="ORF">HMPREF1536_02797</name>
</gene>
<dbReference type="AlphaFoldDB" id="A0A0F5JCZ8"/>
<accession>A0A0F5JCZ8</accession>
<dbReference type="Proteomes" id="UP000033035">
    <property type="component" value="Unassembled WGS sequence"/>
</dbReference>
<organism evidence="1 2">
    <name type="scientific">Parabacteroides gordonii MS-1 = DSM 23371</name>
    <dbReference type="NCBI Taxonomy" id="1203610"/>
    <lineage>
        <taxon>Bacteria</taxon>
        <taxon>Pseudomonadati</taxon>
        <taxon>Bacteroidota</taxon>
        <taxon>Bacteroidia</taxon>
        <taxon>Bacteroidales</taxon>
        <taxon>Tannerellaceae</taxon>
        <taxon>Parabacteroides</taxon>
    </lineage>
</organism>
<evidence type="ECO:0000313" key="1">
    <source>
        <dbReference type="EMBL" id="KKB55332.1"/>
    </source>
</evidence>
<protein>
    <recommendedName>
        <fullName evidence="3">Phage portal protein</fullName>
    </recommendedName>
</protein>
<dbReference type="HOGENOM" id="CLU_705425_0_0_10"/>
<dbReference type="STRING" id="1203610.HMPREF1536_02797"/>
<name>A0A0F5JCZ8_9BACT</name>
<dbReference type="PATRIC" id="fig|1203610.3.peg.2863"/>
<reference evidence="1 2" key="1">
    <citation type="submission" date="2013-04" db="EMBL/GenBank/DDBJ databases">
        <title>The Genome Sequence of Parabacteroides gordonii DSM 23371.</title>
        <authorList>
            <consortium name="The Broad Institute Genomics Platform"/>
            <person name="Earl A."/>
            <person name="Ward D."/>
            <person name="Feldgarden M."/>
            <person name="Gevers D."/>
            <person name="Martens E."/>
            <person name="Sakamoto M."/>
            <person name="Benno Y."/>
            <person name="Suzuki N."/>
            <person name="Matsunaga N."/>
            <person name="Koshihara K."/>
            <person name="Seki M."/>
            <person name="Komiya H."/>
            <person name="Walker B."/>
            <person name="Young S."/>
            <person name="Zeng Q."/>
            <person name="Gargeya S."/>
            <person name="Fitzgerald M."/>
            <person name="Haas B."/>
            <person name="Abouelleil A."/>
            <person name="Allen A.W."/>
            <person name="Alvarado L."/>
            <person name="Arachchi H.M."/>
            <person name="Berlin A.M."/>
            <person name="Chapman S.B."/>
            <person name="Gainer-Dewar J."/>
            <person name="Goldberg J."/>
            <person name="Griggs A."/>
            <person name="Gujja S."/>
            <person name="Hansen M."/>
            <person name="Howarth C."/>
            <person name="Imamovic A."/>
            <person name="Ireland A."/>
            <person name="Larimer J."/>
            <person name="McCowan C."/>
            <person name="Murphy C."/>
            <person name="Pearson M."/>
            <person name="Poon T.W."/>
            <person name="Priest M."/>
            <person name="Roberts A."/>
            <person name="Saif S."/>
            <person name="Shea T."/>
            <person name="Sisk P."/>
            <person name="Sykes S."/>
            <person name="Wortman J."/>
            <person name="Nusbaum C."/>
            <person name="Birren B."/>
        </authorList>
    </citation>
    <scope>NUCLEOTIDE SEQUENCE [LARGE SCALE GENOMIC DNA]</scope>
    <source>
        <strain evidence="1 2">MS-1</strain>
    </source>
</reference>
<dbReference type="RefSeq" id="WP_028729652.1">
    <property type="nucleotide sequence ID" value="NZ_KE386764.1"/>
</dbReference>